<feature type="region of interest" description="Disordered" evidence="1">
    <location>
        <begin position="815"/>
        <end position="891"/>
    </location>
</feature>
<feature type="compositionally biased region" description="Acidic residues" evidence="1">
    <location>
        <begin position="759"/>
        <end position="771"/>
    </location>
</feature>
<feature type="domain" description="DH" evidence="2">
    <location>
        <begin position="102"/>
        <end position="299"/>
    </location>
</feature>
<dbReference type="SMART" id="SM00325">
    <property type="entry name" value="RhoGEF"/>
    <property type="match status" value="1"/>
</dbReference>
<dbReference type="PANTHER" id="PTHR12673:SF270">
    <property type="entry name" value="FYVE-TYPE DOMAIN-CONTAINING PROTEIN"/>
    <property type="match status" value="1"/>
</dbReference>
<reference evidence="3 4" key="1">
    <citation type="journal article" date="2016" name="Mol. Biol. Evol.">
        <title>Comparative Genomics of Early-Diverging Mushroom-Forming Fungi Provides Insights into the Origins of Lignocellulose Decay Capabilities.</title>
        <authorList>
            <person name="Nagy L.G."/>
            <person name="Riley R."/>
            <person name="Tritt A."/>
            <person name="Adam C."/>
            <person name="Daum C."/>
            <person name="Floudas D."/>
            <person name="Sun H."/>
            <person name="Yadav J.S."/>
            <person name="Pangilinan J."/>
            <person name="Larsson K.H."/>
            <person name="Matsuura K."/>
            <person name="Barry K."/>
            <person name="Labutti K."/>
            <person name="Kuo R."/>
            <person name="Ohm R.A."/>
            <person name="Bhattacharya S.S."/>
            <person name="Shirouzu T."/>
            <person name="Yoshinaga Y."/>
            <person name="Martin F.M."/>
            <person name="Grigoriev I.V."/>
            <person name="Hibbett D.S."/>
        </authorList>
    </citation>
    <scope>NUCLEOTIDE SEQUENCE [LARGE SCALE GENOMIC DNA]</scope>
    <source>
        <strain evidence="3 4">HHB14362 ss-1</strain>
    </source>
</reference>
<dbReference type="Pfam" id="PF00621">
    <property type="entry name" value="RhoGEF"/>
    <property type="match status" value="1"/>
</dbReference>
<dbReference type="PANTHER" id="PTHR12673">
    <property type="entry name" value="FACIOGENITAL DYSPLASIA PROTEIN"/>
    <property type="match status" value="1"/>
</dbReference>
<dbReference type="InParanoid" id="A0A165V7X7"/>
<dbReference type="Proteomes" id="UP000076761">
    <property type="component" value="Unassembled WGS sequence"/>
</dbReference>
<gene>
    <name evidence="3" type="ORF">NEOLEDRAFT_1175007</name>
</gene>
<dbReference type="AlphaFoldDB" id="A0A165V7X7"/>
<dbReference type="GO" id="GO:0005737">
    <property type="term" value="C:cytoplasm"/>
    <property type="evidence" value="ECO:0007669"/>
    <property type="project" value="TreeGrafter"/>
</dbReference>
<feature type="compositionally biased region" description="Low complexity" evidence="1">
    <location>
        <begin position="667"/>
        <end position="685"/>
    </location>
</feature>
<protein>
    <recommendedName>
        <fullName evidence="2">DH domain-containing protein</fullName>
    </recommendedName>
</protein>
<feature type="region of interest" description="Disordered" evidence="1">
    <location>
        <begin position="64"/>
        <end position="95"/>
    </location>
</feature>
<organism evidence="3 4">
    <name type="scientific">Neolentinus lepideus HHB14362 ss-1</name>
    <dbReference type="NCBI Taxonomy" id="1314782"/>
    <lineage>
        <taxon>Eukaryota</taxon>
        <taxon>Fungi</taxon>
        <taxon>Dikarya</taxon>
        <taxon>Basidiomycota</taxon>
        <taxon>Agaricomycotina</taxon>
        <taxon>Agaricomycetes</taxon>
        <taxon>Gloeophyllales</taxon>
        <taxon>Gloeophyllaceae</taxon>
        <taxon>Neolentinus</taxon>
    </lineage>
</organism>
<dbReference type="InterPro" id="IPR035899">
    <property type="entry name" value="DBL_dom_sf"/>
</dbReference>
<dbReference type="CDD" id="cd00160">
    <property type="entry name" value="RhoGEF"/>
    <property type="match status" value="1"/>
</dbReference>
<evidence type="ECO:0000256" key="1">
    <source>
        <dbReference type="SAM" id="MobiDB-lite"/>
    </source>
</evidence>
<dbReference type="SUPFAM" id="SSF48065">
    <property type="entry name" value="DBL homology domain (DH-domain)"/>
    <property type="match status" value="1"/>
</dbReference>
<feature type="compositionally biased region" description="Low complexity" evidence="1">
    <location>
        <begin position="875"/>
        <end position="890"/>
    </location>
</feature>
<dbReference type="InterPro" id="IPR000219">
    <property type="entry name" value="DH_dom"/>
</dbReference>
<proteinExistence type="predicted"/>
<evidence type="ECO:0000259" key="2">
    <source>
        <dbReference type="PROSITE" id="PS50010"/>
    </source>
</evidence>
<dbReference type="GO" id="GO:0005085">
    <property type="term" value="F:guanyl-nucleotide exchange factor activity"/>
    <property type="evidence" value="ECO:0007669"/>
    <property type="project" value="InterPro"/>
</dbReference>
<feature type="compositionally biased region" description="Polar residues" evidence="1">
    <location>
        <begin position="836"/>
        <end position="846"/>
    </location>
</feature>
<dbReference type="STRING" id="1314782.A0A165V7X7"/>
<feature type="region of interest" description="Disordered" evidence="1">
    <location>
        <begin position="908"/>
        <end position="930"/>
    </location>
</feature>
<feature type="region of interest" description="Disordered" evidence="1">
    <location>
        <begin position="990"/>
        <end position="1011"/>
    </location>
</feature>
<feature type="compositionally biased region" description="Basic and acidic residues" evidence="1">
    <location>
        <begin position="728"/>
        <end position="737"/>
    </location>
</feature>
<evidence type="ECO:0000313" key="4">
    <source>
        <dbReference type="Proteomes" id="UP000076761"/>
    </source>
</evidence>
<feature type="compositionally biased region" description="Low complexity" evidence="1">
    <location>
        <begin position="738"/>
        <end position="747"/>
    </location>
</feature>
<feature type="region of interest" description="Disordered" evidence="1">
    <location>
        <begin position="1096"/>
        <end position="1120"/>
    </location>
</feature>
<feature type="compositionally biased region" description="Polar residues" evidence="1">
    <location>
        <begin position="908"/>
        <end position="921"/>
    </location>
</feature>
<feature type="compositionally biased region" description="Low complexity" evidence="1">
    <location>
        <begin position="1111"/>
        <end position="1120"/>
    </location>
</feature>
<dbReference type="InterPro" id="IPR051092">
    <property type="entry name" value="FYVE_RhoGEF_PH"/>
</dbReference>
<keyword evidence="4" id="KW-1185">Reference proteome</keyword>
<dbReference type="PROSITE" id="PS50010">
    <property type="entry name" value="DH_2"/>
    <property type="match status" value="1"/>
</dbReference>
<feature type="region of interest" description="Disordered" evidence="1">
    <location>
        <begin position="648"/>
        <end position="782"/>
    </location>
</feature>
<feature type="compositionally biased region" description="Polar residues" evidence="1">
    <location>
        <begin position="686"/>
        <end position="705"/>
    </location>
</feature>
<dbReference type="EMBL" id="KV425554">
    <property type="protein sequence ID" value="KZT29298.1"/>
    <property type="molecule type" value="Genomic_DNA"/>
</dbReference>
<feature type="compositionally biased region" description="Basic residues" evidence="1">
    <location>
        <begin position="718"/>
        <end position="727"/>
    </location>
</feature>
<dbReference type="Gene3D" id="1.20.900.10">
    <property type="entry name" value="Dbl homology (DH) domain"/>
    <property type="match status" value="1"/>
</dbReference>
<accession>A0A165V7X7</accession>
<sequence length="1253" mass="138956">MALNASPRKVVPLSTGDDWDSSSGPSLTRSVFFCGVVVETYGSSKTPDDVQDFLEYLGENMSGEMDTAISPRSSPASRGRSDSASPTTRPVVRKRALTNTSALHDVIAELVATEKSYVGRLQALKDQYADPLRTFAKSKDTLIIPPYHAKTLFGNIDQLLPVNKAFLADLQDMVANGHETGIGVGDVALKHFRDLHGFEQYKQYYSKREEAQNIFETEMKRHRSQFAQYIDRIKYTSATDVRNRIGLRELLMDPVQRIPRYTLLFRNMIKFMAPGDPQRAKLEEADAIASKIALAETDEQTKRAAILHSLSMSIDSFPAGLVSSGRRFIDCIDVEEASSLSHGRGWSEDNISGGKDTLHCTLILFDDKLMIVKRPDGEKGGRALAGIDDVDKVAKGLFYKKKSGLVFKGVVPVSDVVATDVGGSDLHMFFEEIPQDWPERWAGRPFRAFTAVDPSRPPNLNPGHTESAKLRFLENLWETQARCRTRRGQSMAMRGEEFEVEAKGEKVTRARAYYNVYHRAGFLMEEKKTKIVLHVDVRGTADPIPFGADGGSPLVVIRLQPIEGELCRYSVFAREPEQDDGEDIVQSARVPYRIVQTIHQYGLFKFRTGANSIPGTPTATQRSRVAIFGLDAISRGLFNVRPGTKTSEIFGAGHRRGKSATGNANGTVLSRTSTTTITASTGESSMTKSHCSNFTATTAPTSVSSGEDDACMPDKPTRRSRKLTKGGKSRDGDHDRPSSLLSRSLSRSRSRSSERQSDEPVEYSDPEEDIESFTCQQKPRGDSEWNLQARLELARQNTSQNQSTAQLDGFDAPVEDSIYEQDPPPPFRLLSRASRDMQSARSTTPTLRPESPISIHTPHSQSAMTPERRPGGPRSASLLEPSPLSSTLELPEGEGDLTVFEDMVVNTPQALATPARSSGRTSPLPRSRRMPFDPLINLAIPGPSKPAVEESPKSPRTEPLLIKKKTSVLAPSIKTSPPGIPRLAASIVSTSTTPQAEPVPSVSPPRTRTIRRGPRYEDTERLSHLAKTTKEDLESSHRAVKKLKVEVTKRPAPSRLPYFSGNPEAEKQRKERMEEVRKSIALRNVADGFARNRARSLVDAAGPPPRQPEKSSPSGDVPDPVDVLLSDLEKYLELAMTKQDDFCEQFGKLKLNIDEDATELERTRLERHASRRKNEVLQVLFEDTLREKDVMYEQFNDELDLLSNSLAPAAAAMGYPELEDTIREIIEERKRMDRENSYVGMLPELSADTSSKN</sequence>
<feature type="region of interest" description="Disordered" evidence="1">
    <location>
        <begin position="1"/>
        <end position="25"/>
    </location>
</feature>
<dbReference type="OrthoDB" id="660555at2759"/>
<name>A0A165V7X7_9AGAM</name>
<feature type="compositionally biased region" description="Low complexity" evidence="1">
    <location>
        <begin position="68"/>
        <end position="86"/>
    </location>
</feature>
<evidence type="ECO:0000313" key="3">
    <source>
        <dbReference type="EMBL" id="KZT29298.1"/>
    </source>
</evidence>